<evidence type="ECO:0000313" key="2">
    <source>
        <dbReference type="EMBL" id="PIW14198.1"/>
    </source>
</evidence>
<keyword evidence="1" id="KW-1133">Transmembrane helix</keyword>
<name>A0A2M7FY44_9BACT</name>
<dbReference type="GO" id="GO:0003677">
    <property type="term" value="F:DNA binding"/>
    <property type="evidence" value="ECO:0007669"/>
    <property type="project" value="InterPro"/>
</dbReference>
<protein>
    <submittedName>
        <fullName evidence="2">Uncharacterized protein</fullName>
    </submittedName>
</protein>
<keyword evidence="1" id="KW-0812">Transmembrane</keyword>
<dbReference type="AlphaFoldDB" id="A0A2M7FY44"/>
<evidence type="ECO:0000256" key="1">
    <source>
        <dbReference type="SAM" id="Phobius"/>
    </source>
</evidence>
<dbReference type="InterPro" id="IPR036078">
    <property type="entry name" value="Spo11/TopoVI_A_sf"/>
</dbReference>
<comment type="caution">
    <text evidence="2">The sequence shown here is derived from an EMBL/GenBank/DDBJ whole genome shotgun (WGS) entry which is preliminary data.</text>
</comment>
<dbReference type="Proteomes" id="UP000231019">
    <property type="component" value="Unassembled WGS sequence"/>
</dbReference>
<accession>A0A2M7FY44</accession>
<proteinExistence type="predicted"/>
<keyword evidence="1" id="KW-0472">Membrane</keyword>
<dbReference type="SUPFAM" id="SSF56726">
    <property type="entry name" value="DNA topoisomerase IV, alpha subunit"/>
    <property type="match status" value="1"/>
</dbReference>
<evidence type="ECO:0000313" key="3">
    <source>
        <dbReference type="Proteomes" id="UP000231019"/>
    </source>
</evidence>
<sequence length="366" mass="41510">MKCLKCGTNSLYRARSNGKCPQCGKRFVFEPKRGDPYTDGFFQAALTQISAKQSLYFHPRHLYFELARRKKAKPLQNPKAAAIGTVVAGLIFGVIMSFPLASFLGNAFFLVALVYLFILFRAAKKVISAAESPEIQFKWLDFSKHLNRWKAVEGETIPYLLQTSDKPSKLIAAPPFKDLLDYSVERLILCDKPEIVDFLVANQFHLEQKCAILSFNGYPRENFEEIRAMLQRSEHLMVYFIHNASLNGCSMVSELKRPEWFPHAKIFDLGLNPVHAEKFKGLWEKSNSPFRTLAGYSEEELAWLKEWKLDLMVIPPSRLLRHLRNQINAHQEKIVDAYAAGDGVSDFGVESGFVLDFDDGGGGDFG</sequence>
<organism evidence="2 3">
    <name type="scientific">bacterium (Candidatus Blackallbacteria) CG17_big_fil_post_rev_8_21_14_2_50_48_46</name>
    <dbReference type="NCBI Taxonomy" id="2014261"/>
    <lineage>
        <taxon>Bacteria</taxon>
        <taxon>Candidatus Blackallbacteria</taxon>
    </lineage>
</organism>
<feature type="transmembrane region" description="Helical" evidence="1">
    <location>
        <begin position="80"/>
        <end position="98"/>
    </location>
</feature>
<gene>
    <name evidence="2" type="ORF">COW36_22745</name>
</gene>
<feature type="transmembrane region" description="Helical" evidence="1">
    <location>
        <begin position="104"/>
        <end position="123"/>
    </location>
</feature>
<reference evidence="2 3" key="1">
    <citation type="submission" date="2017-09" db="EMBL/GenBank/DDBJ databases">
        <title>Depth-based differentiation of microbial function through sediment-hosted aquifers and enrichment of novel symbionts in the deep terrestrial subsurface.</title>
        <authorList>
            <person name="Probst A.J."/>
            <person name="Ladd B."/>
            <person name="Jarett J.K."/>
            <person name="Geller-Mcgrath D.E."/>
            <person name="Sieber C.M."/>
            <person name="Emerson J.B."/>
            <person name="Anantharaman K."/>
            <person name="Thomas B.C."/>
            <person name="Malmstrom R."/>
            <person name="Stieglmeier M."/>
            <person name="Klingl A."/>
            <person name="Woyke T."/>
            <person name="Ryan C.M."/>
            <person name="Banfield J.F."/>
        </authorList>
    </citation>
    <scope>NUCLEOTIDE SEQUENCE [LARGE SCALE GENOMIC DNA]</scope>
    <source>
        <strain evidence="2">CG17_big_fil_post_rev_8_21_14_2_50_48_46</strain>
    </source>
</reference>
<dbReference type="EMBL" id="PFFQ01000063">
    <property type="protein sequence ID" value="PIW14198.1"/>
    <property type="molecule type" value="Genomic_DNA"/>
</dbReference>
<dbReference type="GO" id="GO:0005694">
    <property type="term" value="C:chromosome"/>
    <property type="evidence" value="ECO:0007669"/>
    <property type="project" value="InterPro"/>
</dbReference>